<dbReference type="AlphaFoldDB" id="W6Q184"/>
<evidence type="ECO:0000313" key="2">
    <source>
        <dbReference type="Proteomes" id="UP000030686"/>
    </source>
</evidence>
<dbReference type="Proteomes" id="UP000030686">
    <property type="component" value="Unassembled WGS sequence"/>
</dbReference>
<protein>
    <submittedName>
        <fullName evidence="1">Genomic scaffold, ProqFM164S02</fullName>
    </submittedName>
</protein>
<reference evidence="1" key="1">
    <citation type="journal article" date="2014" name="Nat. Commun.">
        <title>Multiple recent horizontal transfers of a large genomic region in cheese making fungi.</title>
        <authorList>
            <person name="Cheeseman K."/>
            <person name="Ropars J."/>
            <person name="Renault P."/>
            <person name="Dupont J."/>
            <person name="Gouzy J."/>
            <person name="Branca A."/>
            <person name="Abraham A.L."/>
            <person name="Ceppi M."/>
            <person name="Conseiller E."/>
            <person name="Debuchy R."/>
            <person name="Malagnac F."/>
            <person name="Goarin A."/>
            <person name="Silar P."/>
            <person name="Lacoste S."/>
            <person name="Sallet E."/>
            <person name="Bensimon A."/>
            <person name="Giraud T."/>
            <person name="Brygoo Y."/>
        </authorList>
    </citation>
    <scope>NUCLEOTIDE SEQUENCE [LARGE SCALE GENOMIC DNA]</scope>
    <source>
        <strain evidence="1">FM164</strain>
    </source>
</reference>
<gene>
    <name evidence="1" type="ORF">PROQFM164_S02g000442</name>
</gene>
<keyword evidence="2" id="KW-1185">Reference proteome</keyword>
<dbReference type="EMBL" id="HG792016">
    <property type="protein sequence ID" value="CDM30293.1"/>
    <property type="molecule type" value="Genomic_DNA"/>
</dbReference>
<accession>W6Q184</accession>
<name>W6Q184_PENRF</name>
<evidence type="ECO:0000313" key="1">
    <source>
        <dbReference type="EMBL" id="CDM30293.1"/>
    </source>
</evidence>
<sequence length="76" mass="8420">MIIISAVELNVAVTAANVPSFKAIWRKHVNGTLKGNTNSVNLSEERTLWREQCEDSDYLPQQRARGESGSAGFLDE</sequence>
<organism evidence="1 2">
    <name type="scientific">Penicillium roqueforti (strain FM164)</name>
    <dbReference type="NCBI Taxonomy" id="1365484"/>
    <lineage>
        <taxon>Eukaryota</taxon>
        <taxon>Fungi</taxon>
        <taxon>Dikarya</taxon>
        <taxon>Ascomycota</taxon>
        <taxon>Pezizomycotina</taxon>
        <taxon>Eurotiomycetes</taxon>
        <taxon>Eurotiomycetidae</taxon>
        <taxon>Eurotiales</taxon>
        <taxon>Aspergillaceae</taxon>
        <taxon>Penicillium</taxon>
    </lineage>
</organism>
<dbReference type="OrthoDB" id="5329176at2759"/>
<proteinExistence type="predicted"/>